<feature type="compositionally biased region" description="Basic and acidic residues" evidence="1">
    <location>
        <begin position="401"/>
        <end position="410"/>
    </location>
</feature>
<feature type="region of interest" description="Disordered" evidence="1">
    <location>
        <begin position="203"/>
        <end position="226"/>
    </location>
</feature>
<feature type="region of interest" description="Disordered" evidence="1">
    <location>
        <begin position="387"/>
        <end position="412"/>
    </location>
</feature>
<reference evidence="2 3" key="1">
    <citation type="journal article" date="2011" name="Proc. Natl. Acad. Sci. U.S.A.">
        <title>Niche of harmful alga Aureococcus anophagefferens revealed through ecogenomics.</title>
        <authorList>
            <person name="Gobler C.J."/>
            <person name="Berry D.L."/>
            <person name="Dyhrman S.T."/>
            <person name="Wilhelm S.W."/>
            <person name="Salamov A."/>
            <person name="Lobanov A.V."/>
            <person name="Zhang Y."/>
            <person name="Collier J.L."/>
            <person name="Wurch L.L."/>
            <person name="Kustka A.B."/>
            <person name="Dill B.D."/>
            <person name="Shah M."/>
            <person name="VerBerkmoes N.C."/>
            <person name="Kuo A."/>
            <person name="Terry A."/>
            <person name="Pangilinan J."/>
            <person name="Lindquist E.A."/>
            <person name="Lucas S."/>
            <person name="Paulsen I.T."/>
            <person name="Hattenrath-Lehmann T.K."/>
            <person name="Talmage S.C."/>
            <person name="Walker E.A."/>
            <person name="Koch F."/>
            <person name="Burson A.M."/>
            <person name="Marcoval M.A."/>
            <person name="Tang Y.Z."/>
            <person name="Lecleir G.R."/>
            <person name="Coyne K.J."/>
            <person name="Berg G.M."/>
            <person name="Bertrand E.M."/>
            <person name="Saito M.A."/>
            <person name="Gladyshev V.N."/>
            <person name="Grigoriev I.V."/>
        </authorList>
    </citation>
    <scope>NUCLEOTIDE SEQUENCE [LARGE SCALE GENOMIC DNA]</scope>
    <source>
        <strain evidence="3">CCMP 1984</strain>
    </source>
</reference>
<gene>
    <name evidence="2" type="ORF">AURANDRAFT_72771</name>
</gene>
<dbReference type="AlphaFoldDB" id="F0YNN4"/>
<feature type="compositionally biased region" description="Pro residues" evidence="1">
    <location>
        <begin position="334"/>
        <end position="344"/>
    </location>
</feature>
<dbReference type="Proteomes" id="UP000002729">
    <property type="component" value="Unassembled WGS sequence"/>
</dbReference>
<evidence type="ECO:0000313" key="2">
    <source>
        <dbReference type="EMBL" id="EGB03280.1"/>
    </source>
</evidence>
<feature type="region of interest" description="Disordered" evidence="1">
    <location>
        <begin position="1"/>
        <end position="120"/>
    </location>
</feature>
<feature type="compositionally biased region" description="Basic and acidic residues" evidence="1">
    <location>
        <begin position="73"/>
        <end position="86"/>
    </location>
</feature>
<dbReference type="EMBL" id="GL833179">
    <property type="protein sequence ID" value="EGB03280.1"/>
    <property type="molecule type" value="Genomic_DNA"/>
</dbReference>
<organism evidence="3">
    <name type="scientific">Aureococcus anophagefferens</name>
    <name type="common">Harmful bloom alga</name>
    <dbReference type="NCBI Taxonomy" id="44056"/>
    <lineage>
        <taxon>Eukaryota</taxon>
        <taxon>Sar</taxon>
        <taxon>Stramenopiles</taxon>
        <taxon>Ochrophyta</taxon>
        <taxon>Pelagophyceae</taxon>
        <taxon>Pelagomonadales</taxon>
        <taxon>Pelagomonadaceae</taxon>
        <taxon>Aureococcus</taxon>
    </lineage>
</organism>
<evidence type="ECO:0000256" key="1">
    <source>
        <dbReference type="SAM" id="MobiDB-lite"/>
    </source>
</evidence>
<evidence type="ECO:0000313" key="3">
    <source>
        <dbReference type="Proteomes" id="UP000002729"/>
    </source>
</evidence>
<proteinExistence type="predicted"/>
<feature type="compositionally biased region" description="Pro residues" evidence="1">
    <location>
        <begin position="351"/>
        <end position="362"/>
    </location>
</feature>
<feature type="region of interest" description="Disordered" evidence="1">
    <location>
        <begin position="330"/>
        <end position="364"/>
    </location>
</feature>
<sequence>MSTAVEAPADPSRVLPASLGAAPPPPLLHRAPEKASSPAPEAAGDADPSPEAAEAAEAAAAAKGSGDSTSDEETLHEVTESTHDRIAMLVESSQHVPPDEPASKKRKAAGEKPRRGGKWTEAEENYAAMIIAHFSNGKAPGLRGGESLRKLLADLLQCSPMRITKKFSRTRIVRKSSFKLLGELTAGEKAELDAARARFLAGDGKKAPKRRKDASHGGSGSGSGPWIFASTPPLDPSLHASIMPTAVTTTVYGYVTKEEKTFVRVVTMMTPTLLQAFGAVCARHGVLLASYRLVTDEVGVAHVRMELESLAQPLPRWLLTAVEGDLKRELAAQPPAPPPPPAAPPAAAAAAPPPPPAPPAEPPAAVSSLAAFVRDAALGEAPGALEKVETAAPAPAPAVDRPPEAPRADDVSLPSAPPLPVVSLPAAAPVLPMNPVVLPVLPVNPAPVSNAAVPELEDLGSPGTGLESYFASFIDVLKSDSFIVDVPAAYA</sequence>
<keyword evidence="3" id="KW-1185">Reference proteome</keyword>
<dbReference type="KEGG" id="aaf:AURANDRAFT_72771"/>
<protein>
    <submittedName>
        <fullName evidence="2">Expressed protein</fullName>
    </submittedName>
</protein>
<dbReference type="GeneID" id="20228869"/>
<accession>F0YNN4</accession>
<dbReference type="PANTHER" id="PTHR35213">
    <property type="entry name" value="RING-TYPE DOMAIN-CONTAINING PROTEIN-RELATED"/>
    <property type="match status" value="1"/>
</dbReference>
<name>F0YNN4_AURAN</name>
<feature type="compositionally biased region" description="Low complexity" evidence="1">
    <location>
        <begin position="34"/>
        <end position="67"/>
    </location>
</feature>
<dbReference type="OrthoDB" id="206902at2759"/>
<dbReference type="RefSeq" id="XP_009042041.1">
    <property type="nucleotide sequence ID" value="XM_009043793.1"/>
</dbReference>
<dbReference type="InParanoid" id="F0YNN4"/>
<feature type="compositionally biased region" description="Basic and acidic residues" evidence="1">
    <location>
        <begin position="97"/>
        <end position="120"/>
    </location>
</feature>